<dbReference type="InterPro" id="IPR017871">
    <property type="entry name" value="ABC_transporter-like_CS"/>
</dbReference>
<keyword evidence="4" id="KW-1003">Cell membrane</keyword>
<dbReference type="InterPro" id="IPR027417">
    <property type="entry name" value="P-loop_NTPase"/>
</dbReference>
<dbReference type="CDD" id="cd03216">
    <property type="entry name" value="ABC_Carb_Monos_I"/>
    <property type="match status" value="1"/>
</dbReference>
<dbReference type="RefSeq" id="WP_053417418.1">
    <property type="nucleotide sequence ID" value="NZ_LILB01000005.1"/>
</dbReference>
<proteinExistence type="inferred from homology"/>
<keyword evidence="9" id="KW-0472">Membrane</keyword>
<evidence type="ECO:0000256" key="1">
    <source>
        <dbReference type="ARBA" id="ARBA00004202"/>
    </source>
</evidence>
<evidence type="ECO:0000313" key="12">
    <source>
        <dbReference type="Proteomes" id="UP000036867"/>
    </source>
</evidence>
<evidence type="ECO:0000256" key="4">
    <source>
        <dbReference type="ARBA" id="ARBA00022475"/>
    </source>
</evidence>
<accession>A0A0M0LDV0</accession>
<dbReference type="FunFam" id="3.40.50.300:FF:000127">
    <property type="entry name" value="Ribose import ATP-binding protein RbsA"/>
    <property type="match status" value="1"/>
</dbReference>
<sequence length="515" mass="56648">MEYVIEMLGIRKQFGSFVANDNITLQLKKGEIHALLGENGAGKSTLMNVLFGLYQPEAGEIRVNGKKVKISDPNVANDLGIGMVHQHFMLVENFTVTENIILGSEPTKKGIVNIKDAAKKVKALSEKYGLNVDPYAKIEDISVGMQQRVEIIKTLYRGAENIIFDEPTASLTPQEISELIQIMKRLIAEGKSIILITHKLQEIMEVSDRVTVIRKGQGIGTVTTSETTPNQLAELMVGRQVEFKTKKAKANPKEEILKVENLVVTDYRNIEKVKGLNLSIRSGEIVGIAGIDGNGQTELIEAITGLRKVKSGTVSLNNKNITNLKPRDITESGVGHIPQDRHKHGLVLDFPIGHNIALQTYYQSPIATAGVIDYSKISELAQKIMKEYDVRSGHGEVTPARALSGGNQQKAIIGREVDRNPDLLIAALPTRGLDVGAIEFIHQRLIEQRDKGKAVLLISFELDEVMNVSDRIAVIYDGQIIDTVNPNETTEQELGLLMAGQDRKSNNGQVKEGDE</sequence>
<dbReference type="CDD" id="cd03215">
    <property type="entry name" value="ABC_Carb_Monos_II"/>
    <property type="match status" value="1"/>
</dbReference>
<keyword evidence="8" id="KW-1278">Translocase</keyword>
<comment type="subcellular location">
    <subcellularLocation>
        <location evidence="1">Cell membrane</location>
        <topology evidence="1">Peripheral membrane protein</topology>
    </subcellularLocation>
</comment>
<dbReference type="Pfam" id="PF00005">
    <property type="entry name" value="ABC_tran"/>
    <property type="match status" value="2"/>
</dbReference>
<dbReference type="EMBL" id="LILB01000005">
    <property type="protein sequence ID" value="KOO49234.1"/>
    <property type="molecule type" value="Genomic_DNA"/>
</dbReference>
<organism evidence="11 12">
    <name type="scientific">Viridibacillus arvi</name>
    <dbReference type="NCBI Taxonomy" id="263475"/>
    <lineage>
        <taxon>Bacteria</taxon>
        <taxon>Bacillati</taxon>
        <taxon>Bacillota</taxon>
        <taxon>Bacilli</taxon>
        <taxon>Bacillales</taxon>
        <taxon>Caryophanaceae</taxon>
        <taxon>Viridibacillus</taxon>
    </lineage>
</organism>
<dbReference type="GeneID" id="301136952"/>
<keyword evidence="12" id="KW-1185">Reference proteome</keyword>
<dbReference type="InterPro" id="IPR003593">
    <property type="entry name" value="AAA+_ATPase"/>
</dbReference>
<keyword evidence="5" id="KW-0677">Repeat</keyword>
<dbReference type="PANTHER" id="PTHR43790">
    <property type="entry name" value="CARBOHYDRATE TRANSPORT ATP-BINDING PROTEIN MG119-RELATED"/>
    <property type="match status" value="1"/>
</dbReference>
<evidence type="ECO:0000256" key="7">
    <source>
        <dbReference type="ARBA" id="ARBA00022840"/>
    </source>
</evidence>
<evidence type="ECO:0000259" key="10">
    <source>
        <dbReference type="PROSITE" id="PS50893"/>
    </source>
</evidence>
<keyword evidence="7 11" id="KW-0067">ATP-binding</keyword>
<keyword evidence="6" id="KW-0547">Nucleotide-binding</keyword>
<dbReference type="Proteomes" id="UP000036867">
    <property type="component" value="Unassembled WGS sequence"/>
</dbReference>
<dbReference type="GO" id="GO:0016887">
    <property type="term" value="F:ATP hydrolysis activity"/>
    <property type="evidence" value="ECO:0007669"/>
    <property type="project" value="InterPro"/>
</dbReference>
<keyword evidence="3" id="KW-0813">Transport</keyword>
<dbReference type="InterPro" id="IPR003439">
    <property type="entry name" value="ABC_transporter-like_ATP-bd"/>
</dbReference>
<dbReference type="PATRIC" id="fig|263475.3.peg.3798"/>
<dbReference type="InterPro" id="IPR050107">
    <property type="entry name" value="ABC_carbohydrate_import_ATPase"/>
</dbReference>
<feature type="domain" description="ABC transporter" evidence="10">
    <location>
        <begin position="257"/>
        <end position="502"/>
    </location>
</feature>
<dbReference type="PROSITE" id="PS00211">
    <property type="entry name" value="ABC_TRANSPORTER_1"/>
    <property type="match status" value="2"/>
</dbReference>
<dbReference type="SMART" id="SM00382">
    <property type="entry name" value="AAA"/>
    <property type="match status" value="1"/>
</dbReference>
<dbReference type="OrthoDB" id="9771863at2"/>
<dbReference type="PROSITE" id="PS50893">
    <property type="entry name" value="ABC_TRANSPORTER_2"/>
    <property type="match status" value="2"/>
</dbReference>
<evidence type="ECO:0000256" key="3">
    <source>
        <dbReference type="ARBA" id="ARBA00022448"/>
    </source>
</evidence>
<dbReference type="SUPFAM" id="SSF52540">
    <property type="entry name" value="P-loop containing nucleoside triphosphate hydrolases"/>
    <property type="match status" value="2"/>
</dbReference>
<dbReference type="GO" id="GO:0005886">
    <property type="term" value="C:plasma membrane"/>
    <property type="evidence" value="ECO:0007669"/>
    <property type="project" value="UniProtKB-SubCell"/>
</dbReference>
<gene>
    <name evidence="11" type="ORF">AMD00_12705</name>
</gene>
<evidence type="ECO:0000256" key="9">
    <source>
        <dbReference type="ARBA" id="ARBA00023136"/>
    </source>
</evidence>
<dbReference type="AlphaFoldDB" id="A0A0M0LDV0"/>
<dbReference type="FunFam" id="3.40.50.300:FF:001390">
    <property type="entry name" value="ABC transporter, ATP-binding protein"/>
    <property type="match status" value="1"/>
</dbReference>
<evidence type="ECO:0000256" key="2">
    <source>
        <dbReference type="ARBA" id="ARBA00005417"/>
    </source>
</evidence>
<name>A0A0M0LDV0_9BACL</name>
<evidence type="ECO:0000256" key="5">
    <source>
        <dbReference type="ARBA" id="ARBA00022737"/>
    </source>
</evidence>
<evidence type="ECO:0000256" key="8">
    <source>
        <dbReference type="ARBA" id="ARBA00022967"/>
    </source>
</evidence>
<evidence type="ECO:0000313" key="11">
    <source>
        <dbReference type="EMBL" id="KOO49234.1"/>
    </source>
</evidence>
<comment type="similarity">
    <text evidence="2">Belongs to the ABC transporter superfamily.</text>
</comment>
<dbReference type="GO" id="GO:0005524">
    <property type="term" value="F:ATP binding"/>
    <property type="evidence" value="ECO:0007669"/>
    <property type="project" value="UniProtKB-KW"/>
</dbReference>
<dbReference type="STRING" id="263475.AMD00_12705"/>
<reference evidence="12" key="1">
    <citation type="submission" date="2015-08" db="EMBL/GenBank/DDBJ databases">
        <title>Fjat-10028 dsm 16317.</title>
        <authorList>
            <person name="Liu B."/>
            <person name="Wang J."/>
            <person name="Zhu Y."/>
            <person name="Liu G."/>
            <person name="Chen Q."/>
            <person name="Chen Z."/>
            <person name="Lan J."/>
            <person name="Che J."/>
            <person name="Ge C."/>
            <person name="Shi H."/>
            <person name="Pan Z."/>
            <person name="Liu X."/>
        </authorList>
    </citation>
    <scope>NUCLEOTIDE SEQUENCE [LARGE SCALE GENOMIC DNA]</scope>
    <source>
        <strain evidence="12">DSM 16317</strain>
    </source>
</reference>
<feature type="domain" description="ABC transporter" evidence="10">
    <location>
        <begin position="5"/>
        <end position="240"/>
    </location>
</feature>
<comment type="caution">
    <text evidence="11">The sequence shown here is derived from an EMBL/GenBank/DDBJ whole genome shotgun (WGS) entry which is preliminary data.</text>
</comment>
<evidence type="ECO:0000256" key="6">
    <source>
        <dbReference type="ARBA" id="ARBA00022741"/>
    </source>
</evidence>
<dbReference type="PANTHER" id="PTHR43790:SF4">
    <property type="entry name" value="GUANOSINE IMPORT ATP-BINDING PROTEIN NUPO"/>
    <property type="match status" value="1"/>
</dbReference>
<dbReference type="Gene3D" id="3.40.50.300">
    <property type="entry name" value="P-loop containing nucleotide triphosphate hydrolases"/>
    <property type="match status" value="2"/>
</dbReference>
<protein>
    <submittedName>
        <fullName evidence="11">Heme ABC transporter ATP-binding protein</fullName>
    </submittedName>
</protein>